<name>A0A699U0N9_TANCI</name>
<comment type="caution">
    <text evidence="2">The sequence shown here is derived from an EMBL/GenBank/DDBJ whole genome shotgun (WGS) entry which is preliminary data.</text>
</comment>
<feature type="region of interest" description="Disordered" evidence="1">
    <location>
        <begin position="28"/>
        <end position="59"/>
    </location>
</feature>
<accession>A0A699U0N9</accession>
<reference evidence="2" key="1">
    <citation type="journal article" date="2019" name="Sci. Rep.">
        <title>Draft genome of Tanacetum cinerariifolium, the natural source of mosquito coil.</title>
        <authorList>
            <person name="Yamashiro T."/>
            <person name="Shiraishi A."/>
            <person name="Satake H."/>
            <person name="Nakayama K."/>
        </authorList>
    </citation>
    <scope>NUCLEOTIDE SEQUENCE</scope>
</reference>
<feature type="compositionally biased region" description="Basic and acidic residues" evidence="1">
    <location>
        <begin position="49"/>
        <end position="59"/>
    </location>
</feature>
<organism evidence="2">
    <name type="scientific">Tanacetum cinerariifolium</name>
    <name type="common">Dalmatian daisy</name>
    <name type="synonym">Chrysanthemum cinerariifolium</name>
    <dbReference type="NCBI Taxonomy" id="118510"/>
    <lineage>
        <taxon>Eukaryota</taxon>
        <taxon>Viridiplantae</taxon>
        <taxon>Streptophyta</taxon>
        <taxon>Embryophyta</taxon>
        <taxon>Tracheophyta</taxon>
        <taxon>Spermatophyta</taxon>
        <taxon>Magnoliopsida</taxon>
        <taxon>eudicotyledons</taxon>
        <taxon>Gunneridae</taxon>
        <taxon>Pentapetalae</taxon>
        <taxon>asterids</taxon>
        <taxon>campanulids</taxon>
        <taxon>Asterales</taxon>
        <taxon>Asteraceae</taxon>
        <taxon>Asteroideae</taxon>
        <taxon>Anthemideae</taxon>
        <taxon>Anthemidinae</taxon>
        <taxon>Tanacetum</taxon>
    </lineage>
</organism>
<gene>
    <name evidence="2" type="ORF">Tci_887779</name>
</gene>
<proteinExistence type="predicted"/>
<feature type="non-terminal residue" evidence="2">
    <location>
        <position position="1"/>
    </location>
</feature>
<evidence type="ECO:0000313" key="2">
    <source>
        <dbReference type="EMBL" id="GFD15810.1"/>
    </source>
</evidence>
<dbReference type="EMBL" id="BKCJ011289030">
    <property type="protein sequence ID" value="GFD15810.1"/>
    <property type="molecule type" value="Genomic_DNA"/>
</dbReference>
<sequence length="78" mass="9142">YDDIKPIFKKYFNSNVAFLEKSKEQLEEEASSAMKRKSESSEQQAAKKQKLDEERRLGDALEDSSRNICIFKPQELLR</sequence>
<protein>
    <submittedName>
        <fullName evidence="2">Uncharacterized protein</fullName>
    </submittedName>
</protein>
<evidence type="ECO:0000256" key="1">
    <source>
        <dbReference type="SAM" id="MobiDB-lite"/>
    </source>
</evidence>
<dbReference type="AlphaFoldDB" id="A0A699U0N9"/>